<sequence>MASSSGSVTATTVNGTSRITGLSSGIDVDSIVEQLMAANKSKLNRLKQKEQLATWRQEAYREIISNIQQFQSKYFDLTSSSSIISKKTFQAFAVTSSSTAVTASSTSSAAAGTHSVSVSQLATAASMTTSGRLSGDITGTSAADYTAAAGKSFAITLDGTKYTVTLDSDSTDIADVQAAVDAAVGTGKVTVTEDGGYLTMAAVEGSGVQKLTLSAPSTGTSALGSLGLTAGQSNRISTSSTLAELAESMATAFTFDDDQVEFSINGVSFSFDKDTTLSSMISTINQSDAGVTMAYNELTDQLTLTANSTGAGNLLSVSENGSTFLAAALGTTTAGTDARLTIDGVSLTRSSNTVTVEGVTYTLNQVTSGSDAATVTLMQDVDAIYNNISSFVTAYNELIATINTALSEKYDSDYPPLTEDQEAEMSESEIEKWNTKAKTGLLASDSTLKSMLISIRSALMSSVADLNLSRIGITTGTYDEQGKLYINEDTLKEAIQSEPEAIANLFAQSSTTHSGTSTVRSLNASQRSVRYSEEGLGYRIYDILSDYVSTLRDSSGNKGKLLEKAGIENDTTESDNSLSDQLTELKKRIEKEEDRLEALSERLYSQYTSLETYISTMNSQLSALASYVSDS</sequence>
<comment type="function">
    <text evidence="5">Required for morphogenesis and for the elongation of the flagellar filament by facilitating polymerization of the flagellin monomers at the tip of growing filament. Forms a capping structure, which prevents flagellin subunits (transported through the central channel of the flagellum) from leaking out without polymerization at the distal end.</text>
</comment>
<feature type="coiled-coil region" evidence="5">
    <location>
        <begin position="575"/>
        <end position="606"/>
    </location>
</feature>
<accession>A0A212LW30</accession>
<name>A0A212LW30_9FIRM</name>
<evidence type="ECO:0000256" key="3">
    <source>
        <dbReference type="ARBA" id="ARBA00023054"/>
    </source>
</evidence>
<reference evidence="8" key="1">
    <citation type="submission" date="2016-08" db="EMBL/GenBank/DDBJ databases">
        <authorList>
            <person name="Seilhamer J.J."/>
        </authorList>
    </citation>
    <scope>NUCLEOTIDE SEQUENCE</scope>
    <source>
        <strain evidence="8">86</strain>
    </source>
</reference>
<comment type="subunit">
    <text evidence="2 5">Homopentamer.</text>
</comment>
<organism evidence="8">
    <name type="scientific">uncultured Sporomusa sp</name>
    <dbReference type="NCBI Taxonomy" id="307249"/>
    <lineage>
        <taxon>Bacteria</taxon>
        <taxon>Bacillati</taxon>
        <taxon>Bacillota</taxon>
        <taxon>Negativicutes</taxon>
        <taxon>Selenomonadales</taxon>
        <taxon>Sporomusaceae</taxon>
        <taxon>Sporomusa</taxon>
        <taxon>environmental samples</taxon>
    </lineage>
</organism>
<dbReference type="Pfam" id="PF07195">
    <property type="entry name" value="FliD_C"/>
    <property type="match status" value="1"/>
</dbReference>
<dbReference type="GO" id="GO:0009421">
    <property type="term" value="C:bacterial-type flagellum filament cap"/>
    <property type="evidence" value="ECO:0007669"/>
    <property type="project" value="InterPro"/>
</dbReference>
<dbReference type="GO" id="GO:0009424">
    <property type="term" value="C:bacterial-type flagellum hook"/>
    <property type="evidence" value="ECO:0007669"/>
    <property type="project" value="UniProtKB-UniRule"/>
</dbReference>
<keyword evidence="5" id="KW-0964">Secreted</keyword>
<gene>
    <name evidence="8" type="ORF">KL86SPO_40141</name>
</gene>
<keyword evidence="8" id="KW-0969">Cilium</keyword>
<dbReference type="EMBL" id="FMJE01000004">
    <property type="protein sequence ID" value="SCM81657.1"/>
    <property type="molecule type" value="Genomic_DNA"/>
</dbReference>
<dbReference type="InterPro" id="IPR003481">
    <property type="entry name" value="FliD_N"/>
</dbReference>
<feature type="domain" description="Flagellar hook-associated protein 2 C-terminal" evidence="7">
    <location>
        <begin position="335"/>
        <end position="619"/>
    </location>
</feature>
<keyword evidence="4 5" id="KW-0975">Bacterial flagellum</keyword>
<keyword evidence="8" id="KW-0282">Flagellum</keyword>
<protein>
    <recommendedName>
        <fullName evidence="5">Flagellar hook-associated protein 2</fullName>
        <shortName evidence="5">HAP2</shortName>
    </recommendedName>
    <alternativeName>
        <fullName evidence="5">Flagellar cap protein</fullName>
    </alternativeName>
</protein>
<dbReference type="PANTHER" id="PTHR30288">
    <property type="entry name" value="FLAGELLAR CAP/ASSEMBLY PROTEIN FLID"/>
    <property type="match status" value="1"/>
</dbReference>
<dbReference type="GO" id="GO:0007155">
    <property type="term" value="P:cell adhesion"/>
    <property type="evidence" value="ECO:0007669"/>
    <property type="project" value="InterPro"/>
</dbReference>
<proteinExistence type="inferred from homology"/>
<dbReference type="PANTHER" id="PTHR30288:SF0">
    <property type="entry name" value="FLAGELLAR HOOK-ASSOCIATED PROTEIN 2"/>
    <property type="match status" value="1"/>
</dbReference>
<evidence type="ECO:0000259" key="6">
    <source>
        <dbReference type="Pfam" id="PF02465"/>
    </source>
</evidence>
<dbReference type="InterPro" id="IPR040026">
    <property type="entry name" value="FliD"/>
</dbReference>
<keyword evidence="8" id="KW-0966">Cell projection</keyword>
<comment type="similarity">
    <text evidence="1 5">Belongs to the FliD family.</text>
</comment>
<dbReference type="AlphaFoldDB" id="A0A212LW30"/>
<evidence type="ECO:0000313" key="8">
    <source>
        <dbReference type="EMBL" id="SCM81657.1"/>
    </source>
</evidence>
<evidence type="ECO:0000256" key="4">
    <source>
        <dbReference type="ARBA" id="ARBA00023143"/>
    </source>
</evidence>
<evidence type="ECO:0000256" key="5">
    <source>
        <dbReference type="RuleBase" id="RU362066"/>
    </source>
</evidence>
<comment type="subcellular location">
    <subcellularLocation>
        <location evidence="5">Secreted</location>
    </subcellularLocation>
    <subcellularLocation>
        <location evidence="5">Bacterial flagellum</location>
    </subcellularLocation>
</comment>
<dbReference type="Pfam" id="PF02465">
    <property type="entry name" value="FliD_N"/>
    <property type="match status" value="1"/>
</dbReference>
<dbReference type="InterPro" id="IPR010809">
    <property type="entry name" value="FliD_C"/>
</dbReference>
<dbReference type="RefSeq" id="WP_288184623.1">
    <property type="nucleotide sequence ID" value="NZ_LT608335.1"/>
</dbReference>
<evidence type="ECO:0000259" key="7">
    <source>
        <dbReference type="Pfam" id="PF07195"/>
    </source>
</evidence>
<evidence type="ECO:0000256" key="1">
    <source>
        <dbReference type="ARBA" id="ARBA00009764"/>
    </source>
</evidence>
<keyword evidence="3 5" id="KW-0175">Coiled coil</keyword>
<dbReference type="GO" id="GO:0005576">
    <property type="term" value="C:extracellular region"/>
    <property type="evidence" value="ECO:0007669"/>
    <property type="project" value="UniProtKB-SubCell"/>
</dbReference>
<dbReference type="GO" id="GO:0071973">
    <property type="term" value="P:bacterial-type flagellum-dependent cell motility"/>
    <property type="evidence" value="ECO:0007669"/>
    <property type="project" value="TreeGrafter"/>
</dbReference>
<feature type="domain" description="Flagellar hook-associated protein 2 N-terminal" evidence="6">
    <location>
        <begin position="24"/>
        <end position="125"/>
    </location>
</feature>
<evidence type="ECO:0000256" key="2">
    <source>
        <dbReference type="ARBA" id="ARBA00011255"/>
    </source>
</evidence>